<organism evidence="6">
    <name type="scientific">Noctiluca scintillans</name>
    <name type="common">Sea sparkle</name>
    <name type="synonym">Red tide dinoflagellate</name>
    <dbReference type="NCBI Taxonomy" id="2966"/>
    <lineage>
        <taxon>Eukaryota</taxon>
        <taxon>Sar</taxon>
        <taxon>Alveolata</taxon>
        <taxon>Dinophyceae</taxon>
        <taxon>Noctilucales</taxon>
        <taxon>Noctilucaceae</taxon>
        <taxon>Noctiluca</taxon>
    </lineage>
</organism>
<keyword evidence="3 5" id="KW-1133">Transmembrane helix</keyword>
<evidence type="ECO:0000256" key="2">
    <source>
        <dbReference type="ARBA" id="ARBA00022692"/>
    </source>
</evidence>
<evidence type="ECO:0000256" key="5">
    <source>
        <dbReference type="SAM" id="Phobius"/>
    </source>
</evidence>
<dbReference type="InterPro" id="IPR050186">
    <property type="entry name" value="TPT_transporter"/>
</dbReference>
<evidence type="ECO:0008006" key="7">
    <source>
        <dbReference type="Google" id="ProtNLM"/>
    </source>
</evidence>
<name>A0A7S1ACW0_NOCSC</name>
<feature type="transmembrane region" description="Helical" evidence="5">
    <location>
        <begin position="95"/>
        <end position="112"/>
    </location>
</feature>
<feature type="transmembrane region" description="Helical" evidence="5">
    <location>
        <begin position="181"/>
        <end position="204"/>
    </location>
</feature>
<dbReference type="GO" id="GO:0016020">
    <property type="term" value="C:membrane"/>
    <property type="evidence" value="ECO:0007669"/>
    <property type="project" value="UniProtKB-SubCell"/>
</dbReference>
<feature type="transmembrane region" description="Helical" evidence="5">
    <location>
        <begin position="12"/>
        <end position="28"/>
    </location>
</feature>
<gene>
    <name evidence="6" type="ORF">NSCI0253_LOCUS24496</name>
</gene>
<dbReference type="EMBL" id="HBFQ01034747">
    <property type="protein sequence ID" value="CAD8850146.1"/>
    <property type="molecule type" value="Transcribed_RNA"/>
</dbReference>
<feature type="transmembrane region" description="Helical" evidence="5">
    <location>
        <begin position="34"/>
        <end position="57"/>
    </location>
</feature>
<evidence type="ECO:0000256" key="3">
    <source>
        <dbReference type="ARBA" id="ARBA00022989"/>
    </source>
</evidence>
<keyword evidence="4 5" id="KW-0472">Membrane</keyword>
<dbReference type="AlphaFoldDB" id="A0A7S1ACW0"/>
<feature type="transmembrane region" description="Helical" evidence="5">
    <location>
        <begin position="224"/>
        <end position="244"/>
    </location>
</feature>
<accession>A0A7S1ACW0</accession>
<evidence type="ECO:0000256" key="4">
    <source>
        <dbReference type="ARBA" id="ARBA00023136"/>
    </source>
</evidence>
<keyword evidence="2 5" id="KW-0812">Transmembrane</keyword>
<feature type="transmembrane region" description="Helical" evidence="5">
    <location>
        <begin position="124"/>
        <end position="142"/>
    </location>
</feature>
<comment type="subcellular location">
    <subcellularLocation>
        <location evidence="1">Membrane</location>
        <topology evidence="1">Multi-pass membrane protein</topology>
    </subcellularLocation>
</comment>
<feature type="transmembrane region" description="Helical" evidence="5">
    <location>
        <begin position="277"/>
        <end position="296"/>
    </location>
</feature>
<evidence type="ECO:0000256" key="1">
    <source>
        <dbReference type="ARBA" id="ARBA00004141"/>
    </source>
</evidence>
<feature type="transmembrane region" description="Helical" evidence="5">
    <location>
        <begin position="69"/>
        <end position="89"/>
    </location>
</feature>
<proteinExistence type="predicted"/>
<feature type="transmembrane region" description="Helical" evidence="5">
    <location>
        <begin position="251"/>
        <end position="271"/>
    </location>
</feature>
<evidence type="ECO:0000313" key="6">
    <source>
        <dbReference type="EMBL" id="CAD8850146.1"/>
    </source>
</evidence>
<feature type="transmembrane region" description="Helical" evidence="5">
    <location>
        <begin position="148"/>
        <end position="169"/>
    </location>
</feature>
<sequence>MAGHGLSAGEMFMGIGFYSTCSLGMLLFNKMAIVSFPLECTLVGLQMLFAVICMLVCYPTLHFGSIRDVLRWSIVAPFFTGMLLTSILALKHAPMSMVVVFRVLSALLALAIERFYPDPLRVDWWTMLSILFMLVGSALYAWDMPTHNLITGLPWIFANMLFAVADRLLQRMMLAKEQRPVDISLTGVTLISNFWGFVILIFFAWLKNEFAEISMVSSLSGLQIFFIVGSCIVGTGISFSGIWVQRLISATSFLVLVNMNKFGIIFIEAFIMGTKSLTSLQMFGACVAIAAGILYGQARKSLEQSEAAVKQIEAQLSK</sequence>
<dbReference type="PANTHER" id="PTHR11132">
    <property type="entry name" value="SOLUTE CARRIER FAMILY 35"/>
    <property type="match status" value="1"/>
</dbReference>
<protein>
    <recommendedName>
        <fullName evidence="7">Sugar phosphate transporter domain-containing protein</fullName>
    </recommendedName>
</protein>
<reference evidence="6" key="1">
    <citation type="submission" date="2021-01" db="EMBL/GenBank/DDBJ databases">
        <authorList>
            <person name="Corre E."/>
            <person name="Pelletier E."/>
            <person name="Niang G."/>
            <person name="Scheremetjew M."/>
            <person name="Finn R."/>
            <person name="Kale V."/>
            <person name="Holt S."/>
            <person name="Cochrane G."/>
            <person name="Meng A."/>
            <person name="Brown T."/>
            <person name="Cohen L."/>
        </authorList>
    </citation>
    <scope>NUCLEOTIDE SEQUENCE</scope>
</reference>